<dbReference type="AlphaFoldDB" id="A0AAV2L0C3"/>
<feature type="region of interest" description="Disordered" evidence="1">
    <location>
        <begin position="1"/>
        <end position="21"/>
    </location>
</feature>
<feature type="compositionally biased region" description="Polar residues" evidence="1">
    <location>
        <begin position="1"/>
        <end position="11"/>
    </location>
</feature>
<evidence type="ECO:0000256" key="1">
    <source>
        <dbReference type="SAM" id="MobiDB-lite"/>
    </source>
</evidence>
<evidence type="ECO:0000313" key="2">
    <source>
        <dbReference type="EMBL" id="CAL1592827.1"/>
    </source>
</evidence>
<proteinExistence type="predicted"/>
<sequence>MVDSLLHSSLPQGEPEPANCRATPETMILPSSTAWGAKTAGTCKGLRQRHGVSCQALVRPYPHALVFPRAGATRRLNNLRERLSNAYSQTPKRLSLLSKLL</sequence>
<dbReference type="Proteomes" id="UP001497482">
    <property type="component" value="Chromosome 2"/>
</dbReference>
<keyword evidence="3" id="KW-1185">Reference proteome</keyword>
<gene>
    <name evidence="2" type="ORF">KC01_LOCUS22029</name>
</gene>
<protein>
    <submittedName>
        <fullName evidence="2">Uncharacterized protein</fullName>
    </submittedName>
</protein>
<dbReference type="EMBL" id="OZ035824">
    <property type="protein sequence ID" value="CAL1592827.1"/>
    <property type="molecule type" value="Genomic_DNA"/>
</dbReference>
<accession>A0AAV2L0C3</accession>
<organism evidence="2 3">
    <name type="scientific">Knipowitschia caucasica</name>
    <name type="common">Caucasian dwarf goby</name>
    <name type="synonym">Pomatoschistus caucasicus</name>
    <dbReference type="NCBI Taxonomy" id="637954"/>
    <lineage>
        <taxon>Eukaryota</taxon>
        <taxon>Metazoa</taxon>
        <taxon>Chordata</taxon>
        <taxon>Craniata</taxon>
        <taxon>Vertebrata</taxon>
        <taxon>Euteleostomi</taxon>
        <taxon>Actinopterygii</taxon>
        <taxon>Neopterygii</taxon>
        <taxon>Teleostei</taxon>
        <taxon>Neoteleostei</taxon>
        <taxon>Acanthomorphata</taxon>
        <taxon>Gobiaria</taxon>
        <taxon>Gobiiformes</taxon>
        <taxon>Gobioidei</taxon>
        <taxon>Gobiidae</taxon>
        <taxon>Gobiinae</taxon>
        <taxon>Knipowitschia</taxon>
    </lineage>
</organism>
<evidence type="ECO:0000313" key="3">
    <source>
        <dbReference type="Proteomes" id="UP001497482"/>
    </source>
</evidence>
<reference evidence="2 3" key="1">
    <citation type="submission" date="2024-04" db="EMBL/GenBank/DDBJ databases">
        <authorList>
            <person name="Waldvogel A.-M."/>
            <person name="Schoenle A."/>
        </authorList>
    </citation>
    <scope>NUCLEOTIDE SEQUENCE [LARGE SCALE GENOMIC DNA]</scope>
</reference>
<name>A0AAV2L0C3_KNICA</name>